<dbReference type="InterPro" id="IPR036871">
    <property type="entry name" value="PX_dom_sf"/>
</dbReference>
<evidence type="ECO:0008006" key="2">
    <source>
        <dbReference type="Google" id="ProtNLM"/>
    </source>
</evidence>
<dbReference type="GO" id="GO:0035091">
    <property type="term" value="F:phosphatidylinositol binding"/>
    <property type="evidence" value="ECO:0007669"/>
    <property type="project" value="InterPro"/>
</dbReference>
<evidence type="ECO:0000313" key="1">
    <source>
        <dbReference type="EMBL" id="CAE0667391.1"/>
    </source>
</evidence>
<dbReference type="AlphaFoldDB" id="A0A7S3YZW4"/>
<organism evidence="1">
    <name type="scientific">Lotharella globosa</name>
    <dbReference type="NCBI Taxonomy" id="91324"/>
    <lineage>
        <taxon>Eukaryota</taxon>
        <taxon>Sar</taxon>
        <taxon>Rhizaria</taxon>
        <taxon>Cercozoa</taxon>
        <taxon>Chlorarachniophyceae</taxon>
        <taxon>Lotharella</taxon>
    </lineage>
</organism>
<name>A0A7S3YZW4_9EUKA</name>
<accession>A0A7S3YZW4</accession>
<gene>
    <name evidence="1" type="ORF">LGLO00237_LOCUS19012</name>
</gene>
<proteinExistence type="predicted"/>
<reference evidence="1" key="1">
    <citation type="submission" date="2021-01" db="EMBL/GenBank/DDBJ databases">
        <authorList>
            <person name="Corre E."/>
            <person name="Pelletier E."/>
            <person name="Niang G."/>
            <person name="Scheremetjew M."/>
            <person name="Finn R."/>
            <person name="Kale V."/>
            <person name="Holt S."/>
            <person name="Cochrane G."/>
            <person name="Meng A."/>
            <person name="Brown T."/>
            <person name="Cohen L."/>
        </authorList>
    </citation>
    <scope>NUCLEOTIDE SEQUENCE</scope>
    <source>
        <strain evidence="1">CCCM811</strain>
    </source>
</reference>
<protein>
    <recommendedName>
        <fullName evidence="2">PX domain-containing protein</fullName>
    </recommendedName>
</protein>
<dbReference type="EMBL" id="HBIV01026519">
    <property type="protein sequence ID" value="CAE0667391.1"/>
    <property type="molecule type" value="Transcribed_RNA"/>
</dbReference>
<dbReference type="SUPFAM" id="SSF64268">
    <property type="entry name" value="PX domain"/>
    <property type="match status" value="1"/>
</dbReference>
<sequence length="300" mass="34635">MRLKTERVLGLEWFINSVLYHPYLARNTVFKHFLTDTGDFAARCVTEDANMKSFDPVLIINQRYLQDYKIKCLEGYTPPPQTDIRAADDKVTIVKLVAFAKEYEKALRNFLTLGQQQIGKVANTLDSLESVIYVLGSVKNIEAKVGTKPKNYKKFDVGTVLTKWKAILETRPEAYNEIMGCFHMDLQEIEGLLDAIAFRKSLANMFKKAYKNVDRWKTKPAKGPSNEAKQKADQDRLKQLTKALDVCDKLLLHFHIANFFEDSYRRFEVLVHSFAKDQLQVAQEEVRFWHTVQSDLATLQ</sequence>